<comment type="caution">
    <text evidence="7">The sequence shown here is derived from an EMBL/GenBank/DDBJ whole genome shotgun (WGS) entry which is preliminary data.</text>
</comment>
<dbReference type="CDD" id="cd19497">
    <property type="entry name" value="RecA-like_ClpX"/>
    <property type="match status" value="1"/>
</dbReference>
<evidence type="ECO:0000259" key="6">
    <source>
        <dbReference type="SMART" id="SM01086"/>
    </source>
</evidence>
<evidence type="ECO:0000313" key="7">
    <source>
        <dbReference type="EMBL" id="KAK5813897.1"/>
    </source>
</evidence>
<protein>
    <recommendedName>
        <fullName evidence="9">CLP protease regulatory subunit CLPX1, mitochondrial-like</fullName>
    </recommendedName>
</protein>
<keyword evidence="4" id="KW-1133">Transmembrane helix</keyword>
<dbReference type="InterPro" id="IPR019489">
    <property type="entry name" value="Clp_ATPase_C"/>
</dbReference>
<keyword evidence="8" id="KW-1185">Reference proteome</keyword>
<keyword evidence="4" id="KW-0472">Membrane</keyword>
<reference evidence="7 8" key="1">
    <citation type="submission" date="2023-03" db="EMBL/GenBank/DDBJ databases">
        <title>WGS of Gossypium arboreum.</title>
        <authorList>
            <person name="Yu D."/>
        </authorList>
    </citation>
    <scope>NUCLEOTIDE SEQUENCE [LARGE SCALE GENOMIC DNA]</scope>
    <source>
        <tissue evidence="7">Leaf</tissue>
    </source>
</reference>
<dbReference type="SMART" id="SM00382">
    <property type="entry name" value="AAA"/>
    <property type="match status" value="1"/>
</dbReference>
<keyword evidence="4" id="KW-0812">Transmembrane</keyword>
<accession>A0ABR0P6C8</accession>
<feature type="region of interest" description="Disordered" evidence="3">
    <location>
        <begin position="42"/>
        <end position="90"/>
    </location>
</feature>
<feature type="transmembrane region" description="Helical" evidence="4">
    <location>
        <begin position="679"/>
        <end position="696"/>
    </location>
</feature>
<evidence type="ECO:0000256" key="1">
    <source>
        <dbReference type="ARBA" id="ARBA00022741"/>
    </source>
</evidence>
<evidence type="ECO:0008006" key="9">
    <source>
        <dbReference type="Google" id="ProtNLM"/>
    </source>
</evidence>
<dbReference type="Pfam" id="PF07724">
    <property type="entry name" value="AAA_2"/>
    <property type="match status" value="1"/>
</dbReference>
<dbReference type="InterPro" id="IPR027417">
    <property type="entry name" value="P-loop_NTPase"/>
</dbReference>
<dbReference type="EMBL" id="JARKNE010000008">
    <property type="protein sequence ID" value="KAK5813897.1"/>
    <property type="molecule type" value="Genomic_DNA"/>
</dbReference>
<feature type="domain" description="AAA+ ATPase" evidence="5">
    <location>
        <begin position="310"/>
        <end position="467"/>
    </location>
</feature>
<dbReference type="InterPro" id="IPR003959">
    <property type="entry name" value="ATPase_AAA_core"/>
</dbReference>
<feature type="compositionally biased region" description="Gly residues" evidence="3">
    <location>
        <begin position="42"/>
        <end position="55"/>
    </location>
</feature>
<sequence>MSGGLWRRWRKLVVMEHLNCLGHWRRIAVGIGGIQHRFSSGGGADGGGGGGGGGDNYDDNKKNDVAAGTNGRTKSRGKARTKSSGTATSALTRRIKAEINCPRCSNHNFFNFNLPDASLDSSDGNSSNGKSTINFCPTCRTAYHFRPHRIYPLQGTFLEIKSNSKAVPTPPPPAPHPRNGVKTSFWDNLRSENSPPTPPAGNGLAVQTPPGPPFPPGVNFVRADGPKEGHAHGNGTWLGGANFGKDLPTPREICKALDKFVIGQQKAKKVLSVAVYNHYKRIYHSSLEKGSGVEEGSLEALEDNENVELEKSNVLLVGPTGSGKTLLAKTLARFVNVPFVIADATTLTQAGYVGEDVESILYKLLTVAEFNVEAAQQGIVYIDEVDKITKKAERLNISRDVSGEGVQQALLKMLEGTIVNVPEKGARKHPRSDNIQIDTKDILFICSGAFIDLDKTISERQQDSSIGFGAPVRANMRTSWVTNAAVTSSLVESVESSDLIAYGLIPEFIGRFPILVTLSALTEEQLVQVLTEPKNALGKQFKKLFSMNNVKLHFTPKALRLIAKKAMAKNTGARGLRAILESILTEAMYEIPDVKTGHNRVDAVVVDEESVGSTDNPGCGGKILRGDGALKHYFAKTMLKDSIVSFSVILIFRFVHIINLFQSYIIMLGSPHHLFIDNMMIFTSLMPIGPSGMLLMQDLSFESFE</sequence>
<evidence type="ECO:0000313" key="8">
    <source>
        <dbReference type="Proteomes" id="UP001358586"/>
    </source>
</evidence>
<evidence type="ECO:0000256" key="3">
    <source>
        <dbReference type="SAM" id="MobiDB-lite"/>
    </source>
</evidence>
<dbReference type="InterPro" id="IPR004487">
    <property type="entry name" value="Clp_protease_ATP-bd_su_ClpX"/>
</dbReference>
<proteinExistence type="predicted"/>
<gene>
    <name evidence="7" type="ORF">PVK06_029348</name>
</gene>
<dbReference type="PANTHER" id="PTHR48102">
    <property type="entry name" value="ATP-DEPENDENT CLP PROTEASE ATP-BINDING SUBUNIT CLPX-LIKE, MITOCHONDRIAL-RELATED"/>
    <property type="match status" value="1"/>
</dbReference>
<feature type="domain" description="Clp ATPase C-terminal" evidence="6">
    <location>
        <begin position="521"/>
        <end position="612"/>
    </location>
</feature>
<dbReference type="SUPFAM" id="SSF52540">
    <property type="entry name" value="P-loop containing nucleoside triphosphate hydrolases"/>
    <property type="match status" value="1"/>
</dbReference>
<dbReference type="InterPro" id="IPR050052">
    <property type="entry name" value="ATP-dep_Clp_protease_ClpX"/>
</dbReference>
<keyword evidence="1" id="KW-0547">Nucleotide-binding</keyword>
<dbReference type="PANTHER" id="PTHR48102:SF7">
    <property type="entry name" value="ATP-DEPENDENT CLP PROTEASE ATP-BINDING SUBUNIT CLPX-LIKE, MITOCHONDRIAL"/>
    <property type="match status" value="1"/>
</dbReference>
<evidence type="ECO:0000256" key="4">
    <source>
        <dbReference type="SAM" id="Phobius"/>
    </source>
</evidence>
<dbReference type="Pfam" id="PF10431">
    <property type="entry name" value="ClpB_D2-small"/>
    <property type="match status" value="1"/>
</dbReference>
<dbReference type="Gene3D" id="1.10.8.60">
    <property type="match status" value="1"/>
</dbReference>
<name>A0ABR0P6C8_GOSAR</name>
<evidence type="ECO:0000259" key="5">
    <source>
        <dbReference type="SMART" id="SM00382"/>
    </source>
</evidence>
<keyword evidence="2" id="KW-0067">ATP-binding</keyword>
<dbReference type="NCBIfam" id="NF003745">
    <property type="entry name" value="PRK05342.1"/>
    <property type="match status" value="1"/>
</dbReference>
<feature type="compositionally biased region" description="Polar residues" evidence="3">
    <location>
        <begin position="181"/>
        <end position="194"/>
    </location>
</feature>
<organism evidence="7 8">
    <name type="scientific">Gossypium arboreum</name>
    <name type="common">Tree cotton</name>
    <name type="synonym">Gossypium nanking</name>
    <dbReference type="NCBI Taxonomy" id="29729"/>
    <lineage>
        <taxon>Eukaryota</taxon>
        <taxon>Viridiplantae</taxon>
        <taxon>Streptophyta</taxon>
        <taxon>Embryophyta</taxon>
        <taxon>Tracheophyta</taxon>
        <taxon>Spermatophyta</taxon>
        <taxon>Magnoliopsida</taxon>
        <taxon>eudicotyledons</taxon>
        <taxon>Gunneridae</taxon>
        <taxon>Pentapetalae</taxon>
        <taxon>rosids</taxon>
        <taxon>malvids</taxon>
        <taxon>Malvales</taxon>
        <taxon>Malvaceae</taxon>
        <taxon>Malvoideae</taxon>
        <taxon>Gossypium</taxon>
    </lineage>
</organism>
<dbReference type="SMART" id="SM01086">
    <property type="entry name" value="ClpB_D2-small"/>
    <property type="match status" value="1"/>
</dbReference>
<feature type="transmembrane region" description="Helical" evidence="4">
    <location>
        <begin position="643"/>
        <end position="667"/>
    </location>
</feature>
<dbReference type="InterPro" id="IPR003593">
    <property type="entry name" value="AAA+_ATPase"/>
</dbReference>
<dbReference type="NCBIfam" id="TIGR00382">
    <property type="entry name" value="clpX"/>
    <property type="match status" value="1"/>
</dbReference>
<feature type="region of interest" description="Disordered" evidence="3">
    <location>
        <begin position="165"/>
        <end position="212"/>
    </location>
</feature>
<evidence type="ECO:0000256" key="2">
    <source>
        <dbReference type="ARBA" id="ARBA00022840"/>
    </source>
</evidence>
<dbReference type="Gene3D" id="3.40.50.300">
    <property type="entry name" value="P-loop containing nucleotide triphosphate hydrolases"/>
    <property type="match status" value="1"/>
</dbReference>
<dbReference type="Proteomes" id="UP001358586">
    <property type="component" value="Chromosome 8"/>
</dbReference>